<dbReference type="Gene3D" id="2.30.30.190">
    <property type="entry name" value="CAP Gly-rich-like domain"/>
    <property type="match status" value="1"/>
</dbReference>
<dbReference type="GO" id="GO:0051301">
    <property type="term" value="P:cell division"/>
    <property type="evidence" value="ECO:0007669"/>
    <property type="project" value="UniProtKB-KW"/>
</dbReference>
<evidence type="ECO:0000256" key="7">
    <source>
        <dbReference type="ARBA" id="ARBA00022618"/>
    </source>
</evidence>
<feature type="coiled-coil region" evidence="14">
    <location>
        <begin position="228"/>
        <end position="372"/>
    </location>
</feature>
<feature type="coiled-coil region" evidence="14">
    <location>
        <begin position="399"/>
        <end position="530"/>
    </location>
</feature>
<feature type="region of interest" description="Disordered" evidence="15">
    <location>
        <begin position="75"/>
        <end position="174"/>
    </location>
</feature>
<evidence type="ECO:0000256" key="10">
    <source>
        <dbReference type="ARBA" id="ARBA00023017"/>
    </source>
</evidence>
<feature type="region of interest" description="Disordered" evidence="15">
    <location>
        <begin position="372"/>
        <end position="393"/>
    </location>
</feature>
<comment type="subcellular location">
    <subcellularLocation>
        <location evidence="3">Cytoplasm</location>
        <location evidence="3">Cell cortex</location>
    </subcellularLocation>
    <subcellularLocation>
        <location evidence="1">Cytoplasm</location>
        <location evidence="1">Cytoskeleton</location>
        <location evidence="1">Microtubule organizing center</location>
        <location evidence="1">Centrosome</location>
        <location evidence="1">Centriole</location>
    </subcellularLocation>
    <subcellularLocation>
        <location evidence="2">Cytoplasm</location>
        <location evidence="2">Cytoskeleton</location>
        <location evidence="2">Spindle</location>
    </subcellularLocation>
</comment>
<evidence type="ECO:0000256" key="6">
    <source>
        <dbReference type="ARBA" id="ARBA00022490"/>
    </source>
</evidence>
<dbReference type="EMBL" id="VCGU01000004">
    <property type="protein sequence ID" value="TRY77114.1"/>
    <property type="molecule type" value="Genomic_DNA"/>
</dbReference>
<evidence type="ECO:0000259" key="16">
    <source>
        <dbReference type="PROSITE" id="PS50245"/>
    </source>
</evidence>
<keyword evidence="12" id="KW-0206">Cytoskeleton</keyword>
<evidence type="ECO:0000256" key="13">
    <source>
        <dbReference type="ARBA" id="ARBA00023306"/>
    </source>
</evidence>
<dbReference type="PROSITE" id="PS00845">
    <property type="entry name" value="CAP_GLY_1"/>
    <property type="match status" value="1"/>
</dbReference>
<keyword evidence="18" id="KW-1185">Reference proteome</keyword>
<dbReference type="PANTHER" id="PTHR18916">
    <property type="entry name" value="DYNACTIN 1-RELATED MICROTUBULE-BINDING"/>
    <property type="match status" value="1"/>
</dbReference>
<reference evidence="17 18" key="1">
    <citation type="journal article" date="2018" name="Nat. Ecol. Evol.">
        <title>Genomic signatures of mitonuclear coevolution across populations of Tigriopus californicus.</title>
        <authorList>
            <person name="Barreto F.S."/>
            <person name="Watson E.T."/>
            <person name="Lima T.G."/>
            <person name="Willett C.S."/>
            <person name="Edmands S."/>
            <person name="Li W."/>
            <person name="Burton R.S."/>
        </authorList>
    </citation>
    <scope>NUCLEOTIDE SEQUENCE [LARGE SCALE GENOMIC DNA]</scope>
    <source>
        <strain evidence="17 18">San Diego</strain>
    </source>
</reference>
<dbReference type="InterPro" id="IPR036859">
    <property type="entry name" value="CAP-Gly_dom_sf"/>
</dbReference>
<feature type="coiled-coil region" evidence="14">
    <location>
        <begin position="556"/>
        <end position="583"/>
    </location>
</feature>
<keyword evidence="9" id="KW-0498">Mitosis</keyword>
<evidence type="ECO:0000256" key="1">
    <source>
        <dbReference type="ARBA" id="ARBA00004114"/>
    </source>
</evidence>
<keyword evidence="10" id="KW-0243">Dynein</keyword>
<evidence type="ECO:0000256" key="11">
    <source>
        <dbReference type="ARBA" id="ARBA00023054"/>
    </source>
</evidence>
<dbReference type="Proteomes" id="UP000318571">
    <property type="component" value="Chromosome 5"/>
</dbReference>
<feature type="compositionally biased region" description="Polar residues" evidence="15">
    <location>
        <begin position="102"/>
        <end position="112"/>
    </location>
</feature>
<dbReference type="Pfam" id="PF12455">
    <property type="entry name" value="Dynactin"/>
    <property type="match status" value="1"/>
</dbReference>
<feature type="compositionally biased region" description="Low complexity" evidence="15">
    <location>
        <begin position="192"/>
        <end position="210"/>
    </location>
</feature>
<dbReference type="Pfam" id="PF01302">
    <property type="entry name" value="CAP_GLY"/>
    <property type="match status" value="1"/>
</dbReference>
<evidence type="ECO:0000256" key="8">
    <source>
        <dbReference type="ARBA" id="ARBA00022701"/>
    </source>
</evidence>
<dbReference type="PROSITE" id="PS50245">
    <property type="entry name" value="CAP_GLY_2"/>
    <property type="match status" value="1"/>
</dbReference>
<organism evidence="17 18">
    <name type="scientific">Tigriopus californicus</name>
    <name type="common">Marine copepod</name>
    <dbReference type="NCBI Taxonomy" id="6832"/>
    <lineage>
        <taxon>Eukaryota</taxon>
        <taxon>Metazoa</taxon>
        <taxon>Ecdysozoa</taxon>
        <taxon>Arthropoda</taxon>
        <taxon>Crustacea</taxon>
        <taxon>Multicrustacea</taxon>
        <taxon>Hexanauplia</taxon>
        <taxon>Copepoda</taxon>
        <taxon>Harpacticoida</taxon>
        <taxon>Harpacticidae</taxon>
        <taxon>Tigriopus</taxon>
    </lineage>
</organism>
<keyword evidence="6" id="KW-0963">Cytoplasm</keyword>
<feature type="non-terminal residue" evidence="17">
    <location>
        <position position="1243"/>
    </location>
</feature>
<feature type="domain" description="CAP-Gly" evidence="16">
    <location>
        <begin position="25"/>
        <end position="67"/>
    </location>
</feature>
<feature type="coiled-coil region" evidence="14">
    <location>
        <begin position="963"/>
        <end position="1078"/>
    </location>
</feature>
<evidence type="ECO:0000256" key="15">
    <source>
        <dbReference type="SAM" id="MobiDB-lite"/>
    </source>
</evidence>
<gene>
    <name evidence="17" type="ORF">TCAL_00046</name>
</gene>
<proteinExistence type="inferred from homology"/>
<dbReference type="AlphaFoldDB" id="A0A553PHH1"/>
<evidence type="ECO:0000256" key="3">
    <source>
        <dbReference type="ARBA" id="ARBA00004544"/>
    </source>
</evidence>
<feature type="compositionally biased region" description="Low complexity" evidence="15">
    <location>
        <begin position="75"/>
        <end position="96"/>
    </location>
</feature>
<dbReference type="InterPro" id="IPR000938">
    <property type="entry name" value="CAP-Gly_domain"/>
</dbReference>
<dbReference type="SMART" id="SM01052">
    <property type="entry name" value="CAP_GLY"/>
    <property type="match status" value="1"/>
</dbReference>
<dbReference type="GO" id="GO:0030286">
    <property type="term" value="C:dynein complex"/>
    <property type="evidence" value="ECO:0007669"/>
    <property type="project" value="UniProtKB-KW"/>
</dbReference>
<name>A0A553PHH1_TIGCA</name>
<evidence type="ECO:0000256" key="14">
    <source>
        <dbReference type="SAM" id="Coils"/>
    </source>
</evidence>
<evidence type="ECO:0000256" key="5">
    <source>
        <dbReference type="ARBA" id="ARBA00016574"/>
    </source>
</evidence>
<comment type="similarity">
    <text evidence="4">Belongs to the dynactin 150 kDa subunit family.</text>
</comment>
<dbReference type="PANTHER" id="PTHR18916:SF6">
    <property type="entry name" value="DYNACTIN SUBUNIT 1"/>
    <property type="match status" value="1"/>
</dbReference>
<accession>A0A553PHH1</accession>
<evidence type="ECO:0000256" key="12">
    <source>
        <dbReference type="ARBA" id="ARBA00023212"/>
    </source>
</evidence>
<keyword evidence="13" id="KW-0131">Cell cycle</keyword>
<dbReference type="SUPFAM" id="SSF74924">
    <property type="entry name" value="Cap-Gly domain"/>
    <property type="match status" value="1"/>
</dbReference>
<dbReference type="GO" id="GO:0005819">
    <property type="term" value="C:spindle"/>
    <property type="evidence" value="ECO:0007669"/>
    <property type="project" value="UniProtKB-SubCell"/>
</dbReference>
<keyword evidence="11 14" id="KW-0175">Coiled coil</keyword>
<dbReference type="GO" id="GO:0005874">
    <property type="term" value="C:microtubule"/>
    <property type="evidence" value="ECO:0007669"/>
    <property type="project" value="UniProtKB-KW"/>
</dbReference>
<comment type="caution">
    <text evidence="17">The sequence shown here is derived from an EMBL/GenBank/DDBJ whole genome shotgun (WGS) entry which is preliminary data.</text>
</comment>
<evidence type="ECO:0000256" key="9">
    <source>
        <dbReference type="ARBA" id="ARBA00022776"/>
    </source>
</evidence>
<keyword evidence="7" id="KW-0132">Cell division</keyword>
<evidence type="ECO:0000256" key="4">
    <source>
        <dbReference type="ARBA" id="ARBA00011010"/>
    </source>
</evidence>
<dbReference type="GO" id="GO:0005814">
    <property type="term" value="C:centriole"/>
    <property type="evidence" value="ECO:0007669"/>
    <property type="project" value="UniProtKB-SubCell"/>
</dbReference>
<evidence type="ECO:0000313" key="18">
    <source>
        <dbReference type="Proteomes" id="UP000318571"/>
    </source>
</evidence>
<feature type="region of interest" description="Disordered" evidence="15">
    <location>
        <begin position="187"/>
        <end position="221"/>
    </location>
</feature>
<sequence>MASVKLGQRVQIKDKDLVGQVAFVGMTEFATGKWIGIILEEPKGKNNGSVQGKAYFNCQEKHGMFVRQTQIVLLDGSTPGGSRSSSRASSTADLSPGDGATPGSSAKKTTPTKLGATLGGVTPRSVIPKTALSGPGGSRLPMPGKGPTGSRSPSYTNLKAAKAQKEAVTPHAGMRKERSFVEKDFVETRKQTQPTMTTPSTTASGSPRTSISGTPGGGAIHAGSPALNDRLEEKVANLQAQQELMASQETIRDLEEKLETLKIKRAKDQEKLKDFEKIRIQHEQLSEFKVRIMESQAQLQKELQKAKHETREAIEAKEQHAEEMRELSETVEMATLDKEMAEEKAETLQIELDSAKEKIEELQLDLDIIKTEMEDGGGEGGNGSSGGDGGDKAMTNFEVKQQIAQNEKLRDTLVKMRDLLAHEKNENSKMTKDLEEKNAELEILNKQNDKGTKQNDELEATISDLQEQVDAALGSEEMVENLTVKCLDLEEKLAALEEERDDLEKLHEMNEELQENTREVELQLREDLELTQSKMREMIRARDAAYEIIGDHETTIKKFRELVNKVQEQNIELRSSLEKETNKPVATPTEMIDFKKMFAETKAHSKAIEMELRNCEVQQANQHVRYLSSYMGDSFMTRGGDNEAVLIILLIPRMMWKANILISQIKESFPSPDKIDRDSLLKGHSVEKFTFGNQMLHILEALVAQLSQFASALNTCSPETFLRIGTLYPEMSVHERSIDFYIELLRKATLDENVPFDNIEKSLNYFQHIYPLHLSAEKLDHPSFLSNHLKTLHSGMACLTSDIAIGKLLLAEGQENTEIGTLFKTAELEVNEIRQIVKTMKRRMPHDGSDALVTFPNSTAARISDLSKSITPLARAFHLFGKMAAQQAGIQGEPTLPAIKLSELIHQAIDKVFEFNDAGLETIKSTLSNSLSRITELNTAYQEGEWDLESMPPRPTPPVVLRANAYKAELKEAESLKAKLENKDLDIKELKLTLRAKSEEISEMQVRKDKAEKKLLDTSRDSELMREKMQRKVDDLQVLLKRKEKEFEETMDHLQNDIDSLESERGELKNKLKDITKKTLIEGITKSHALSGASGPTSLGPSISTPVKDSPMLVQHLQELQASFFALKAKSYERESEDLRQRLAKLPPLTLPKKHFRTSLEVEEQEKGDAPKETPNELADVMKKVTHLRSQVNQALVAPSVVDLRKKTGAETSLLTLASQKIQREKLADEVDRLRLEIAGLRA</sequence>
<keyword evidence="8" id="KW-0493">Microtubule</keyword>
<dbReference type="InterPro" id="IPR022157">
    <property type="entry name" value="Dynactin"/>
</dbReference>
<feature type="compositionally biased region" description="Gly residues" evidence="15">
    <location>
        <begin position="378"/>
        <end position="388"/>
    </location>
</feature>
<dbReference type="STRING" id="6832.A0A553PHH1"/>
<evidence type="ECO:0000313" key="17">
    <source>
        <dbReference type="EMBL" id="TRY77114.1"/>
    </source>
</evidence>
<protein>
    <recommendedName>
        <fullName evidence="5">Dynactin subunit 1</fullName>
    </recommendedName>
</protein>
<evidence type="ECO:0000256" key="2">
    <source>
        <dbReference type="ARBA" id="ARBA00004186"/>
    </source>
</evidence>
<dbReference type="OMA" id="LFEMEPV"/>